<name>A0A1Q9D118_SYMMI</name>
<sequence length="285" mass="32137">MSDAEDDREQGDVVERQDEDEQDEEKPVRLYKATCVSGGGLGSSVWLPEVTVVGGQEFLRFSKWDRDLTKLCTKKPMNLWTSGKKPLNNINVELFSQLASLRMQACNQALKKVMEQAAEAEGVPLPSKIRQATAQDAFVAGQSVVIQAPAILNEDGDEIEEERPIRVLWGVRGQDLWMEATEDVIRYFIAGVKHSKPYEQPVSKRAKQGKGASPKKRRRRGMEPMSSFDKKKDDDKKKDADKKKEVDKKRDDDEKKKVKKRRLEAAAAALRAAADFVHAHSLEED</sequence>
<evidence type="ECO:0000313" key="3">
    <source>
        <dbReference type="Proteomes" id="UP000186817"/>
    </source>
</evidence>
<dbReference type="EMBL" id="LSRX01000790">
    <property type="protein sequence ID" value="OLP88869.1"/>
    <property type="molecule type" value="Genomic_DNA"/>
</dbReference>
<keyword evidence="3" id="KW-1185">Reference proteome</keyword>
<dbReference type="OrthoDB" id="436629at2759"/>
<dbReference type="Proteomes" id="UP000186817">
    <property type="component" value="Unassembled WGS sequence"/>
</dbReference>
<feature type="region of interest" description="Disordered" evidence="1">
    <location>
        <begin position="1"/>
        <end position="28"/>
    </location>
</feature>
<organism evidence="2 3">
    <name type="scientific">Symbiodinium microadriaticum</name>
    <name type="common">Dinoflagellate</name>
    <name type="synonym">Zooxanthella microadriatica</name>
    <dbReference type="NCBI Taxonomy" id="2951"/>
    <lineage>
        <taxon>Eukaryota</taxon>
        <taxon>Sar</taxon>
        <taxon>Alveolata</taxon>
        <taxon>Dinophyceae</taxon>
        <taxon>Suessiales</taxon>
        <taxon>Symbiodiniaceae</taxon>
        <taxon>Symbiodinium</taxon>
    </lineage>
</organism>
<feature type="region of interest" description="Disordered" evidence="1">
    <location>
        <begin position="199"/>
        <end position="262"/>
    </location>
</feature>
<reference evidence="2 3" key="1">
    <citation type="submission" date="2016-02" db="EMBL/GenBank/DDBJ databases">
        <title>Genome analysis of coral dinoflagellate symbionts highlights evolutionary adaptations to a symbiotic lifestyle.</title>
        <authorList>
            <person name="Aranda M."/>
            <person name="Li Y."/>
            <person name="Liew Y.J."/>
            <person name="Baumgarten S."/>
            <person name="Simakov O."/>
            <person name="Wilson M."/>
            <person name="Piel J."/>
            <person name="Ashoor H."/>
            <person name="Bougouffa S."/>
            <person name="Bajic V.B."/>
            <person name="Ryu T."/>
            <person name="Ravasi T."/>
            <person name="Bayer T."/>
            <person name="Micklem G."/>
            <person name="Kim H."/>
            <person name="Bhak J."/>
            <person name="Lajeunesse T.C."/>
            <person name="Voolstra C.R."/>
        </authorList>
    </citation>
    <scope>NUCLEOTIDE SEQUENCE [LARGE SCALE GENOMIC DNA]</scope>
    <source>
        <strain evidence="2 3">CCMP2467</strain>
    </source>
</reference>
<evidence type="ECO:0000256" key="1">
    <source>
        <dbReference type="SAM" id="MobiDB-lite"/>
    </source>
</evidence>
<feature type="compositionally biased region" description="Basic and acidic residues" evidence="1">
    <location>
        <begin position="228"/>
        <end position="256"/>
    </location>
</feature>
<feature type="compositionally biased region" description="Basic residues" evidence="1">
    <location>
        <begin position="204"/>
        <end position="220"/>
    </location>
</feature>
<protein>
    <submittedName>
        <fullName evidence="2">Uncharacterized protein</fullName>
    </submittedName>
</protein>
<accession>A0A1Q9D118</accession>
<comment type="caution">
    <text evidence="2">The sequence shown here is derived from an EMBL/GenBank/DDBJ whole genome shotgun (WGS) entry which is preliminary data.</text>
</comment>
<proteinExistence type="predicted"/>
<evidence type="ECO:0000313" key="2">
    <source>
        <dbReference type="EMBL" id="OLP88869.1"/>
    </source>
</evidence>
<dbReference type="AlphaFoldDB" id="A0A1Q9D118"/>
<gene>
    <name evidence="2" type="ORF">AK812_SmicGene29743</name>
</gene>